<evidence type="ECO:0000313" key="3">
    <source>
        <dbReference type="EMBL" id="GAA2910790.1"/>
    </source>
</evidence>
<proteinExistence type="predicted"/>
<evidence type="ECO:0000313" key="4">
    <source>
        <dbReference type="Proteomes" id="UP001501102"/>
    </source>
</evidence>
<keyword evidence="4" id="KW-1185">Reference proteome</keyword>
<dbReference type="RefSeq" id="WP_344960494.1">
    <property type="nucleotide sequence ID" value="NZ_BAAAXZ010000014.1"/>
</dbReference>
<evidence type="ECO:0008006" key="5">
    <source>
        <dbReference type="Google" id="ProtNLM"/>
    </source>
</evidence>
<comment type="caution">
    <text evidence="3">The sequence shown here is derived from an EMBL/GenBank/DDBJ whole genome shotgun (WGS) entry which is preliminary data.</text>
</comment>
<feature type="chain" id="PRO_5045591601" description="Secreted protein" evidence="2">
    <location>
        <begin position="28"/>
        <end position="186"/>
    </location>
</feature>
<evidence type="ECO:0000256" key="1">
    <source>
        <dbReference type="SAM" id="MobiDB-lite"/>
    </source>
</evidence>
<evidence type="ECO:0000256" key="2">
    <source>
        <dbReference type="SAM" id="SignalP"/>
    </source>
</evidence>
<organism evidence="3 4">
    <name type="scientific">Streptomyces thioluteus</name>
    <dbReference type="NCBI Taxonomy" id="66431"/>
    <lineage>
        <taxon>Bacteria</taxon>
        <taxon>Bacillati</taxon>
        <taxon>Actinomycetota</taxon>
        <taxon>Actinomycetes</taxon>
        <taxon>Kitasatosporales</taxon>
        <taxon>Streptomycetaceae</taxon>
        <taxon>Streptomyces</taxon>
    </lineage>
</organism>
<gene>
    <name evidence="3" type="ORF">GCM10020221_03280</name>
</gene>
<reference evidence="4" key="1">
    <citation type="journal article" date="2019" name="Int. J. Syst. Evol. Microbiol.">
        <title>The Global Catalogue of Microorganisms (GCM) 10K type strain sequencing project: providing services to taxonomists for standard genome sequencing and annotation.</title>
        <authorList>
            <consortium name="The Broad Institute Genomics Platform"/>
            <consortium name="The Broad Institute Genome Sequencing Center for Infectious Disease"/>
            <person name="Wu L."/>
            <person name="Ma J."/>
        </authorList>
    </citation>
    <scope>NUCLEOTIDE SEQUENCE [LARGE SCALE GENOMIC DNA]</scope>
    <source>
        <strain evidence="4">JCM 4087</strain>
    </source>
</reference>
<keyword evidence="2" id="KW-0732">Signal</keyword>
<dbReference type="EMBL" id="BAAAXZ010000014">
    <property type="protein sequence ID" value="GAA2910790.1"/>
    <property type="molecule type" value="Genomic_DNA"/>
</dbReference>
<dbReference type="Proteomes" id="UP001501102">
    <property type="component" value="Unassembled WGS sequence"/>
</dbReference>
<protein>
    <recommendedName>
        <fullName evidence="5">Secreted protein</fullName>
    </recommendedName>
</protein>
<sequence>MPVKQSTTVALTLCGSLALGLAGAAIAVEPLAAPKPRPAVAPNVTARLGLLGSLGNTLTLGTGIVRDAQAARPDLARLKILQRQLADEGARLHAAARAEARQTPANPKNKKKDPVSDLQAALDTLSKDATKLLNDLAAGNLTAVVADVTQVLADLTKVTTLVTQVGSSLPVPTPPLPVPLPVPVGQ</sequence>
<feature type="signal peptide" evidence="2">
    <location>
        <begin position="1"/>
        <end position="27"/>
    </location>
</feature>
<name>A0ABP6IV57_STRTU</name>
<feature type="region of interest" description="Disordered" evidence="1">
    <location>
        <begin position="97"/>
        <end position="117"/>
    </location>
</feature>
<accession>A0ABP6IV57</accession>